<reference evidence="3" key="1">
    <citation type="submission" date="2025-08" db="UniProtKB">
        <authorList>
            <consortium name="RefSeq"/>
        </authorList>
    </citation>
    <scope>IDENTIFICATION</scope>
</reference>
<gene>
    <name evidence="3" type="primary">LOC107267812</name>
</gene>
<dbReference type="KEGG" id="ccin:107267812"/>
<proteinExistence type="predicted"/>
<feature type="region of interest" description="Disordered" evidence="1">
    <location>
        <begin position="48"/>
        <end position="73"/>
    </location>
</feature>
<accession>A0AAJ7BVP0</accession>
<feature type="compositionally biased region" description="Polar residues" evidence="1">
    <location>
        <begin position="48"/>
        <end position="57"/>
    </location>
</feature>
<evidence type="ECO:0000313" key="3">
    <source>
        <dbReference type="RefSeq" id="XP_015595423.1"/>
    </source>
</evidence>
<sequence>MWKTSRRLINSCIQCVMRCGRSNVDLEELEDIPQYDVRDIPVHFRPQTFNTPISNRQNDIHQRPNTPCIRRNSPPEVVTKMRQALEEMNERKPRVVEKARGDHETVSSMEVCKQSRSSSIDEK</sequence>
<feature type="compositionally biased region" description="Polar residues" evidence="1">
    <location>
        <begin position="114"/>
        <end position="123"/>
    </location>
</feature>
<keyword evidence="2" id="KW-1185">Reference proteome</keyword>
<protein>
    <submittedName>
        <fullName evidence="3">Uncharacterized protein LOC107267812</fullName>
    </submittedName>
</protein>
<dbReference type="AlphaFoldDB" id="A0AAJ7BVP0"/>
<feature type="compositionally biased region" description="Basic and acidic residues" evidence="1">
    <location>
        <begin position="86"/>
        <end position="105"/>
    </location>
</feature>
<dbReference type="GeneID" id="107267812"/>
<evidence type="ECO:0000256" key="1">
    <source>
        <dbReference type="SAM" id="MobiDB-lite"/>
    </source>
</evidence>
<organism evidence="2 3">
    <name type="scientific">Cephus cinctus</name>
    <name type="common">Wheat stem sawfly</name>
    <dbReference type="NCBI Taxonomy" id="211228"/>
    <lineage>
        <taxon>Eukaryota</taxon>
        <taxon>Metazoa</taxon>
        <taxon>Ecdysozoa</taxon>
        <taxon>Arthropoda</taxon>
        <taxon>Hexapoda</taxon>
        <taxon>Insecta</taxon>
        <taxon>Pterygota</taxon>
        <taxon>Neoptera</taxon>
        <taxon>Endopterygota</taxon>
        <taxon>Hymenoptera</taxon>
        <taxon>Cephoidea</taxon>
        <taxon>Cephidae</taxon>
        <taxon>Cephus</taxon>
    </lineage>
</organism>
<dbReference type="RefSeq" id="XP_015595423.1">
    <property type="nucleotide sequence ID" value="XM_015739937.2"/>
</dbReference>
<name>A0AAJ7BVP0_CEPCN</name>
<feature type="region of interest" description="Disordered" evidence="1">
    <location>
        <begin position="86"/>
        <end position="123"/>
    </location>
</feature>
<dbReference type="Proteomes" id="UP000694920">
    <property type="component" value="Unplaced"/>
</dbReference>
<evidence type="ECO:0000313" key="2">
    <source>
        <dbReference type="Proteomes" id="UP000694920"/>
    </source>
</evidence>